<name>A0A5D2MP87_GOSTO</name>
<dbReference type="Proteomes" id="UP000322667">
    <property type="component" value="Chromosome A13"/>
</dbReference>
<reference evidence="2 3" key="1">
    <citation type="submission" date="2019-07" db="EMBL/GenBank/DDBJ databases">
        <title>WGS assembly of Gossypium tomentosum.</title>
        <authorList>
            <person name="Chen Z.J."/>
            <person name="Sreedasyam A."/>
            <person name="Ando A."/>
            <person name="Song Q."/>
            <person name="De L."/>
            <person name="Hulse-Kemp A."/>
            <person name="Ding M."/>
            <person name="Ye W."/>
            <person name="Kirkbride R."/>
            <person name="Jenkins J."/>
            <person name="Plott C."/>
            <person name="Lovell J."/>
            <person name="Lin Y.-M."/>
            <person name="Vaughn R."/>
            <person name="Liu B."/>
            <person name="Li W."/>
            <person name="Simpson S."/>
            <person name="Scheffler B."/>
            <person name="Saski C."/>
            <person name="Grover C."/>
            <person name="Hu G."/>
            <person name="Conover J."/>
            <person name="Carlson J."/>
            <person name="Shu S."/>
            <person name="Boston L."/>
            <person name="Williams M."/>
            <person name="Peterson D."/>
            <person name="Mcgee K."/>
            <person name="Jones D."/>
            <person name="Wendel J."/>
            <person name="Stelly D."/>
            <person name="Grimwood J."/>
            <person name="Schmutz J."/>
        </authorList>
    </citation>
    <scope>NUCLEOTIDE SEQUENCE [LARGE SCALE GENOMIC DNA]</scope>
    <source>
        <strain evidence="2">7179.01</strain>
    </source>
</reference>
<protein>
    <submittedName>
        <fullName evidence="2">Uncharacterized protein</fullName>
    </submittedName>
</protein>
<feature type="compositionally biased region" description="Polar residues" evidence="1">
    <location>
        <begin position="48"/>
        <end position="59"/>
    </location>
</feature>
<evidence type="ECO:0000256" key="1">
    <source>
        <dbReference type="SAM" id="MobiDB-lite"/>
    </source>
</evidence>
<sequence length="59" mass="6814">MTICHFLQKLKQIPNPHSLTLILLILKRSNPSRHTTGTNGGRRRVDHPTQTRLKPRSTF</sequence>
<dbReference type="AlphaFoldDB" id="A0A5D2MP87"/>
<accession>A0A5D2MP87</accession>
<dbReference type="EMBL" id="CM017622">
    <property type="protein sequence ID" value="TYH93306.1"/>
    <property type="molecule type" value="Genomic_DNA"/>
</dbReference>
<evidence type="ECO:0000313" key="2">
    <source>
        <dbReference type="EMBL" id="TYH93306.1"/>
    </source>
</evidence>
<evidence type="ECO:0000313" key="3">
    <source>
        <dbReference type="Proteomes" id="UP000322667"/>
    </source>
</evidence>
<proteinExistence type="predicted"/>
<organism evidence="2 3">
    <name type="scientific">Gossypium tomentosum</name>
    <name type="common">Hawaiian cotton</name>
    <name type="synonym">Gossypium sandvicense</name>
    <dbReference type="NCBI Taxonomy" id="34277"/>
    <lineage>
        <taxon>Eukaryota</taxon>
        <taxon>Viridiplantae</taxon>
        <taxon>Streptophyta</taxon>
        <taxon>Embryophyta</taxon>
        <taxon>Tracheophyta</taxon>
        <taxon>Spermatophyta</taxon>
        <taxon>Magnoliopsida</taxon>
        <taxon>eudicotyledons</taxon>
        <taxon>Gunneridae</taxon>
        <taxon>Pentapetalae</taxon>
        <taxon>rosids</taxon>
        <taxon>malvids</taxon>
        <taxon>Malvales</taxon>
        <taxon>Malvaceae</taxon>
        <taxon>Malvoideae</taxon>
        <taxon>Gossypium</taxon>
    </lineage>
</organism>
<gene>
    <name evidence="2" type="ORF">ES332_A13G244700v1</name>
</gene>
<feature type="region of interest" description="Disordered" evidence="1">
    <location>
        <begin position="30"/>
        <end position="59"/>
    </location>
</feature>
<keyword evidence="3" id="KW-1185">Reference proteome</keyword>